<dbReference type="EMBL" id="RCVZ01000002">
    <property type="protein sequence ID" value="RLQ97459.1"/>
    <property type="molecule type" value="Genomic_DNA"/>
</dbReference>
<protein>
    <submittedName>
        <fullName evidence="2">Uncharacterized protein</fullName>
    </submittedName>
</protein>
<evidence type="ECO:0000313" key="2">
    <source>
        <dbReference type="EMBL" id="RLQ97459.1"/>
    </source>
</evidence>
<dbReference type="Proteomes" id="UP000276770">
    <property type="component" value="Unassembled WGS sequence"/>
</dbReference>
<organism evidence="2 3">
    <name type="scientific">Falsibacillus albus</name>
    <dbReference type="NCBI Taxonomy" id="2478915"/>
    <lineage>
        <taxon>Bacteria</taxon>
        <taxon>Bacillati</taxon>
        <taxon>Bacillota</taxon>
        <taxon>Bacilli</taxon>
        <taxon>Bacillales</taxon>
        <taxon>Bacillaceae</taxon>
        <taxon>Falsibacillus</taxon>
    </lineage>
</organism>
<comment type="caution">
    <text evidence="2">The sequence shown here is derived from an EMBL/GenBank/DDBJ whole genome shotgun (WGS) entry which is preliminary data.</text>
</comment>
<keyword evidence="1" id="KW-1133">Transmembrane helix</keyword>
<keyword evidence="1" id="KW-0812">Transmembrane</keyword>
<dbReference type="AlphaFoldDB" id="A0A3L7K5A1"/>
<dbReference type="RefSeq" id="WP_121679409.1">
    <property type="nucleotide sequence ID" value="NZ_RCVZ01000002.1"/>
</dbReference>
<feature type="transmembrane region" description="Helical" evidence="1">
    <location>
        <begin position="30"/>
        <end position="52"/>
    </location>
</feature>
<reference evidence="2 3" key="1">
    <citation type="submission" date="2018-10" db="EMBL/GenBank/DDBJ databases">
        <title>Falsibacillus sp. genome draft.</title>
        <authorList>
            <person name="Shi S."/>
        </authorList>
    </citation>
    <scope>NUCLEOTIDE SEQUENCE [LARGE SCALE GENOMIC DNA]</scope>
    <source>
        <strain evidence="2 3">GY 10110</strain>
    </source>
</reference>
<name>A0A3L7K5A1_9BACI</name>
<feature type="transmembrane region" description="Helical" evidence="1">
    <location>
        <begin position="64"/>
        <end position="83"/>
    </location>
</feature>
<evidence type="ECO:0000313" key="3">
    <source>
        <dbReference type="Proteomes" id="UP000276770"/>
    </source>
</evidence>
<dbReference type="OrthoDB" id="1683771at2"/>
<feature type="transmembrane region" description="Helical" evidence="1">
    <location>
        <begin position="90"/>
        <end position="108"/>
    </location>
</feature>
<evidence type="ECO:0000256" key="1">
    <source>
        <dbReference type="SAM" id="Phobius"/>
    </source>
</evidence>
<proteinExistence type="predicted"/>
<keyword evidence="1" id="KW-0472">Membrane</keyword>
<feature type="transmembrane region" description="Helical" evidence="1">
    <location>
        <begin position="128"/>
        <end position="146"/>
    </location>
</feature>
<accession>A0A3L7K5A1</accession>
<gene>
    <name evidence="2" type="ORF">D9X91_04725</name>
</gene>
<sequence length="154" mass="18422">MKRSNIIRMVQMTVPWLSVVFLPKNSIRRYLPVSILASLLVTGMCLLAVPYKWWKVMGGWKIKIFNDLSFILGPFFVGTLWIFHFSFGNFLRYFFLNLIMDSLFSYPLNYLYQRLNLYKLINFKPSQIFMSFFGFSIIIYLYQHIVQRVNNITK</sequence>
<keyword evidence="3" id="KW-1185">Reference proteome</keyword>